<organism evidence="4 5">
    <name type="scientific">Ramalina farinacea</name>
    <dbReference type="NCBI Taxonomy" id="258253"/>
    <lineage>
        <taxon>Eukaryota</taxon>
        <taxon>Fungi</taxon>
        <taxon>Dikarya</taxon>
        <taxon>Ascomycota</taxon>
        <taxon>Pezizomycotina</taxon>
        <taxon>Lecanoromycetes</taxon>
        <taxon>OSLEUM clade</taxon>
        <taxon>Lecanoromycetidae</taxon>
        <taxon>Lecanorales</taxon>
        <taxon>Lecanorineae</taxon>
        <taxon>Ramalinaceae</taxon>
        <taxon>Ramalina</taxon>
    </lineage>
</organism>
<comment type="caution">
    <text evidence="4">The sequence shown here is derived from an EMBL/GenBank/DDBJ whole genome shotgun (WGS) entry which is preliminary data.</text>
</comment>
<keyword evidence="5" id="KW-1185">Reference proteome</keyword>
<protein>
    <recommendedName>
        <fullName evidence="6">NAD(P)-binding protein</fullName>
    </recommendedName>
</protein>
<evidence type="ECO:0000256" key="1">
    <source>
        <dbReference type="ARBA" id="ARBA00006484"/>
    </source>
</evidence>
<comment type="similarity">
    <text evidence="1 3">Belongs to the short-chain dehydrogenases/reductases (SDR) family.</text>
</comment>
<dbReference type="PANTHER" id="PTHR44169:SF3">
    <property type="entry name" value="SHORT-CHAIN DEHYDROGENASE SRDE"/>
    <property type="match status" value="1"/>
</dbReference>
<dbReference type="PRINTS" id="PR00080">
    <property type="entry name" value="SDRFAMILY"/>
</dbReference>
<keyword evidence="2" id="KW-0560">Oxidoreductase</keyword>
<dbReference type="Pfam" id="PF00106">
    <property type="entry name" value="adh_short"/>
    <property type="match status" value="1"/>
</dbReference>
<dbReference type="SUPFAM" id="SSF51735">
    <property type="entry name" value="NAD(P)-binding Rossmann-fold domains"/>
    <property type="match status" value="1"/>
</dbReference>
<dbReference type="GO" id="GO:0005783">
    <property type="term" value="C:endoplasmic reticulum"/>
    <property type="evidence" value="ECO:0007669"/>
    <property type="project" value="TreeGrafter"/>
</dbReference>
<reference evidence="4" key="1">
    <citation type="journal article" date="2023" name="Genome Biol. Evol.">
        <title>First Whole Genome Sequence and Flow Cytometry Genome Size Data for the Lichen-Forming Fungus Ramalina farinacea (Ascomycota).</title>
        <authorList>
            <person name="Llewellyn T."/>
            <person name="Mian S."/>
            <person name="Hill R."/>
            <person name="Leitch I.J."/>
            <person name="Gaya E."/>
        </authorList>
    </citation>
    <scope>NUCLEOTIDE SEQUENCE</scope>
    <source>
        <strain evidence="4">LIQ254RAFAR</strain>
    </source>
</reference>
<dbReference type="GO" id="GO:0004806">
    <property type="term" value="F:triacylglycerol lipase activity"/>
    <property type="evidence" value="ECO:0007669"/>
    <property type="project" value="TreeGrafter"/>
</dbReference>
<dbReference type="PANTHER" id="PTHR44169">
    <property type="entry name" value="NADPH-DEPENDENT 1-ACYLDIHYDROXYACETONE PHOSPHATE REDUCTASE"/>
    <property type="match status" value="1"/>
</dbReference>
<dbReference type="GO" id="GO:0000140">
    <property type="term" value="F:acylglycerone-phosphate reductase (NADP+) activity"/>
    <property type="evidence" value="ECO:0007669"/>
    <property type="project" value="TreeGrafter"/>
</dbReference>
<dbReference type="CDD" id="cd05374">
    <property type="entry name" value="17beta-HSD-like_SDR_c"/>
    <property type="match status" value="1"/>
</dbReference>
<dbReference type="PRINTS" id="PR00081">
    <property type="entry name" value="GDHRDH"/>
</dbReference>
<sequence length="286" mass="30783">MSDSRRTVLITGCSDGGLGAALALSFHRAGLHVYATARDTSKMTSLKEAGIQTLSLDVLSQISIDTCVSKLSHLDILVNNAGRGLIMSISDLDISQARNLFDLNVWAPIAVTQAFLPLLLKSKGIVANNTSVSSTMGMPFQGTYSASKAAFAMFSDALRLEMQPFGVTVIDLKTAAVQSNFFENHRKQIGSSLPEDSIYAPAKAAAERILSGGPMSSTGMPSSLWADQVVKDLLKNKPSPKIWRGAQATLSWLGTWLPFGMMDGEIKKVVGFDVVEKELRKQEKKG</sequence>
<accession>A0AA43QXJ3</accession>
<dbReference type="GO" id="GO:0006654">
    <property type="term" value="P:phosphatidic acid biosynthetic process"/>
    <property type="evidence" value="ECO:0007669"/>
    <property type="project" value="TreeGrafter"/>
</dbReference>
<dbReference type="AlphaFoldDB" id="A0AA43QXJ3"/>
<dbReference type="InterPro" id="IPR036291">
    <property type="entry name" value="NAD(P)-bd_dom_sf"/>
</dbReference>
<dbReference type="InterPro" id="IPR002347">
    <property type="entry name" value="SDR_fam"/>
</dbReference>
<dbReference type="GO" id="GO:0005811">
    <property type="term" value="C:lipid droplet"/>
    <property type="evidence" value="ECO:0007669"/>
    <property type="project" value="TreeGrafter"/>
</dbReference>
<dbReference type="Gene3D" id="3.40.50.720">
    <property type="entry name" value="NAD(P)-binding Rossmann-like Domain"/>
    <property type="match status" value="1"/>
</dbReference>
<evidence type="ECO:0000313" key="4">
    <source>
        <dbReference type="EMBL" id="MDI1493414.1"/>
    </source>
</evidence>
<dbReference type="Proteomes" id="UP001161017">
    <property type="component" value="Unassembled WGS sequence"/>
</dbReference>
<evidence type="ECO:0000256" key="3">
    <source>
        <dbReference type="RuleBase" id="RU000363"/>
    </source>
</evidence>
<proteinExistence type="inferred from homology"/>
<evidence type="ECO:0000256" key="2">
    <source>
        <dbReference type="ARBA" id="ARBA00023002"/>
    </source>
</evidence>
<gene>
    <name evidence="4" type="ORF">OHK93_005203</name>
</gene>
<dbReference type="GO" id="GO:0019433">
    <property type="term" value="P:triglyceride catabolic process"/>
    <property type="evidence" value="ECO:0007669"/>
    <property type="project" value="TreeGrafter"/>
</dbReference>
<evidence type="ECO:0008006" key="6">
    <source>
        <dbReference type="Google" id="ProtNLM"/>
    </source>
</evidence>
<name>A0AA43QXJ3_9LECA</name>
<evidence type="ECO:0000313" key="5">
    <source>
        <dbReference type="Proteomes" id="UP001161017"/>
    </source>
</evidence>
<dbReference type="EMBL" id="JAPUFD010000026">
    <property type="protein sequence ID" value="MDI1493414.1"/>
    <property type="molecule type" value="Genomic_DNA"/>
</dbReference>